<name>A0ACC2RIZ4_9FUNG</name>
<dbReference type="EMBL" id="QTSX02007182">
    <property type="protein sequence ID" value="KAJ9049994.1"/>
    <property type="molecule type" value="Genomic_DNA"/>
</dbReference>
<sequence>MLSYTRPHFQLPSPEMAEPKSQQNLTLPPIRSLFFRELALVKPQKAHRIRLTRHQLSVLAHAFDITPYPDTDARNALSALLHIAPRTVQIWFQNKRQACRKIESSFPPVS</sequence>
<comment type="caution">
    <text evidence="1">The sequence shown here is derived from an EMBL/GenBank/DDBJ whole genome shotgun (WGS) entry which is preliminary data.</text>
</comment>
<evidence type="ECO:0000313" key="1">
    <source>
        <dbReference type="EMBL" id="KAJ9049994.1"/>
    </source>
</evidence>
<reference evidence="1" key="1">
    <citation type="submission" date="2022-04" db="EMBL/GenBank/DDBJ databases">
        <title>Genome of the entomopathogenic fungus Entomophthora muscae.</title>
        <authorList>
            <person name="Elya C."/>
            <person name="Lovett B.R."/>
            <person name="Lee E."/>
            <person name="Macias A.M."/>
            <person name="Hajek A.E."/>
            <person name="De Bivort B.L."/>
            <person name="Kasson M.T."/>
            <person name="De Fine Licht H.H."/>
            <person name="Stajich J.E."/>
        </authorList>
    </citation>
    <scope>NUCLEOTIDE SEQUENCE</scope>
    <source>
        <strain evidence="1">Berkeley</strain>
    </source>
</reference>
<organism evidence="1 2">
    <name type="scientific">Entomophthora muscae</name>
    <dbReference type="NCBI Taxonomy" id="34485"/>
    <lineage>
        <taxon>Eukaryota</taxon>
        <taxon>Fungi</taxon>
        <taxon>Fungi incertae sedis</taxon>
        <taxon>Zoopagomycota</taxon>
        <taxon>Entomophthoromycotina</taxon>
        <taxon>Entomophthoromycetes</taxon>
        <taxon>Entomophthorales</taxon>
        <taxon>Entomophthoraceae</taxon>
        <taxon>Entomophthora</taxon>
    </lineage>
</organism>
<accession>A0ACC2RIZ4</accession>
<gene>
    <name evidence="1" type="ORF">DSO57_1018722</name>
</gene>
<evidence type="ECO:0000313" key="2">
    <source>
        <dbReference type="Proteomes" id="UP001165960"/>
    </source>
</evidence>
<dbReference type="Proteomes" id="UP001165960">
    <property type="component" value="Unassembled WGS sequence"/>
</dbReference>
<proteinExistence type="predicted"/>
<protein>
    <submittedName>
        <fullName evidence="1">Uncharacterized protein</fullName>
    </submittedName>
</protein>
<keyword evidence="2" id="KW-1185">Reference proteome</keyword>